<keyword evidence="3" id="KW-1185">Reference proteome</keyword>
<dbReference type="AlphaFoldDB" id="M4D577"/>
<dbReference type="Proteomes" id="UP000011750">
    <property type="component" value="Chromosome A01"/>
</dbReference>
<dbReference type="InParanoid" id="M4D577"/>
<dbReference type="HOGENOM" id="CLU_2561493_0_0_1"/>
<evidence type="ECO:0000313" key="3">
    <source>
        <dbReference type="Proteomes" id="UP000011750"/>
    </source>
</evidence>
<reference evidence="2" key="3">
    <citation type="submission" date="2023-03" db="UniProtKB">
        <authorList>
            <consortium name="EnsemblPlants"/>
        </authorList>
    </citation>
    <scope>IDENTIFICATION</scope>
    <source>
        <strain evidence="2">cv. Chiifu-401-42</strain>
    </source>
</reference>
<proteinExistence type="predicted"/>
<feature type="compositionally biased region" description="Pro residues" evidence="1">
    <location>
        <begin position="59"/>
        <end position="72"/>
    </location>
</feature>
<feature type="region of interest" description="Disordered" evidence="1">
    <location>
        <begin position="42"/>
        <end position="82"/>
    </location>
</feature>
<accession>M4D577</accession>
<reference evidence="2 3" key="2">
    <citation type="journal article" date="2018" name="Hortic Res">
        <title>Improved Brassica rapa reference genome by single-molecule sequencing and chromosome conformation capture technologies.</title>
        <authorList>
            <person name="Zhang L."/>
            <person name="Cai X."/>
            <person name="Wu J."/>
            <person name="Liu M."/>
            <person name="Grob S."/>
            <person name="Cheng F."/>
            <person name="Liang J."/>
            <person name="Cai C."/>
            <person name="Liu Z."/>
            <person name="Liu B."/>
            <person name="Wang F."/>
            <person name="Li S."/>
            <person name="Liu F."/>
            <person name="Li X."/>
            <person name="Cheng L."/>
            <person name="Yang W."/>
            <person name="Li M.H."/>
            <person name="Grossniklaus U."/>
            <person name="Zheng H."/>
            <person name="Wang X."/>
        </authorList>
    </citation>
    <scope>NUCLEOTIDE SEQUENCE [LARGE SCALE GENOMIC DNA]</scope>
    <source>
        <strain evidence="2 3">cv. Chiifu-401-42</strain>
    </source>
</reference>
<evidence type="ECO:0000313" key="2">
    <source>
        <dbReference type="EnsemblPlants" id="Bra011634.1-P"/>
    </source>
</evidence>
<dbReference type="EnsemblPlants" id="Bra011634.1">
    <property type="protein sequence ID" value="Bra011634.1-P"/>
    <property type="gene ID" value="Bra011634"/>
</dbReference>
<feature type="region of interest" description="Disordered" evidence="1">
    <location>
        <begin position="1"/>
        <end position="29"/>
    </location>
</feature>
<name>M4D577_BRACM</name>
<protein>
    <submittedName>
        <fullName evidence="2">Uncharacterized protein</fullName>
    </submittedName>
</protein>
<dbReference type="Gramene" id="Bra011634.1">
    <property type="protein sequence ID" value="Bra011634.1-P"/>
    <property type="gene ID" value="Bra011634"/>
</dbReference>
<sequence length="82" mass="9076">MPLSFLPPRKSTSVRSGRFTGNPISHRSHLGTTKLHCLFRLQSSPPNQTKRLKLRNPPGTQPEPPPKKPPPTTVLKAKGFIS</sequence>
<organism evidence="2 3">
    <name type="scientific">Brassica campestris</name>
    <name type="common">Field mustard</name>
    <dbReference type="NCBI Taxonomy" id="3711"/>
    <lineage>
        <taxon>Eukaryota</taxon>
        <taxon>Viridiplantae</taxon>
        <taxon>Streptophyta</taxon>
        <taxon>Embryophyta</taxon>
        <taxon>Tracheophyta</taxon>
        <taxon>Spermatophyta</taxon>
        <taxon>Magnoliopsida</taxon>
        <taxon>eudicotyledons</taxon>
        <taxon>Gunneridae</taxon>
        <taxon>Pentapetalae</taxon>
        <taxon>rosids</taxon>
        <taxon>malvids</taxon>
        <taxon>Brassicales</taxon>
        <taxon>Brassicaceae</taxon>
        <taxon>Brassiceae</taxon>
        <taxon>Brassica</taxon>
    </lineage>
</organism>
<reference evidence="2 3" key="1">
    <citation type="journal article" date="2011" name="Nat. Genet.">
        <title>The genome of the mesopolyploid crop species Brassica rapa.</title>
        <authorList>
            <consortium name="Brassica rapa Genome Sequencing Project Consortium"/>
            <person name="Wang X."/>
            <person name="Wang H."/>
            <person name="Wang J."/>
            <person name="Sun R."/>
            <person name="Wu J."/>
            <person name="Liu S."/>
            <person name="Bai Y."/>
            <person name="Mun J.H."/>
            <person name="Bancroft I."/>
            <person name="Cheng F."/>
            <person name="Huang S."/>
            <person name="Li X."/>
            <person name="Hua W."/>
            <person name="Wang J."/>
            <person name="Wang X."/>
            <person name="Freeling M."/>
            <person name="Pires J.C."/>
            <person name="Paterson A.H."/>
            <person name="Chalhoub B."/>
            <person name="Wang B."/>
            <person name="Hayward A."/>
            <person name="Sharpe A.G."/>
            <person name="Park B.S."/>
            <person name="Weisshaar B."/>
            <person name="Liu B."/>
            <person name="Li B."/>
            <person name="Liu B."/>
            <person name="Tong C."/>
            <person name="Song C."/>
            <person name="Duran C."/>
            <person name="Peng C."/>
            <person name="Geng C."/>
            <person name="Koh C."/>
            <person name="Lin C."/>
            <person name="Edwards D."/>
            <person name="Mu D."/>
            <person name="Shen D."/>
            <person name="Soumpourou E."/>
            <person name="Li F."/>
            <person name="Fraser F."/>
            <person name="Conant G."/>
            <person name="Lassalle G."/>
            <person name="King G.J."/>
            <person name="Bonnema G."/>
            <person name="Tang H."/>
            <person name="Wang H."/>
            <person name="Belcram H."/>
            <person name="Zhou H."/>
            <person name="Hirakawa H."/>
            <person name="Abe H."/>
            <person name="Guo H."/>
            <person name="Wang H."/>
            <person name="Jin H."/>
            <person name="Parkin I.A."/>
            <person name="Batley J."/>
            <person name="Kim J.S."/>
            <person name="Just J."/>
            <person name="Li J."/>
            <person name="Xu J."/>
            <person name="Deng J."/>
            <person name="Kim J.A."/>
            <person name="Li J."/>
            <person name="Yu J."/>
            <person name="Meng J."/>
            <person name="Wang J."/>
            <person name="Min J."/>
            <person name="Poulain J."/>
            <person name="Wang J."/>
            <person name="Hatakeyama K."/>
            <person name="Wu K."/>
            <person name="Wang L."/>
            <person name="Fang L."/>
            <person name="Trick M."/>
            <person name="Links M.G."/>
            <person name="Zhao M."/>
            <person name="Jin M."/>
            <person name="Ramchiary N."/>
            <person name="Drou N."/>
            <person name="Berkman P.J."/>
            <person name="Cai Q."/>
            <person name="Huang Q."/>
            <person name="Li R."/>
            <person name="Tabata S."/>
            <person name="Cheng S."/>
            <person name="Zhang S."/>
            <person name="Zhang S."/>
            <person name="Huang S."/>
            <person name="Sato S."/>
            <person name="Sun S."/>
            <person name="Kwon S.J."/>
            <person name="Choi S.R."/>
            <person name="Lee T.H."/>
            <person name="Fan W."/>
            <person name="Zhao X."/>
            <person name="Tan X."/>
            <person name="Xu X."/>
            <person name="Wang Y."/>
            <person name="Qiu Y."/>
            <person name="Yin Y."/>
            <person name="Li Y."/>
            <person name="Du Y."/>
            <person name="Liao Y."/>
            <person name="Lim Y."/>
            <person name="Narusaka Y."/>
            <person name="Wang Y."/>
            <person name="Wang Z."/>
            <person name="Li Z."/>
            <person name="Wang Z."/>
            <person name="Xiong Z."/>
            <person name="Zhang Z."/>
        </authorList>
    </citation>
    <scope>NUCLEOTIDE SEQUENCE [LARGE SCALE GENOMIC DNA]</scope>
    <source>
        <strain evidence="2 3">cv. Chiifu-401-42</strain>
    </source>
</reference>
<evidence type="ECO:0000256" key="1">
    <source>
        <dbReference type="SAM" id="MobiDB-lite"/>
    </source>
</evidence>